<dbReference type="EMBL" id="JANBVB010003534">
    <property type="protein sequence ID" value="KAJ2878461.1"/>
    <property type="molecule type" value="Genomic_DNA"/>
</dbReference>
<comment type="caution">
    <text evidence="1">The sequence shown here is derived from an EMBL/GenBank/DDBJ whole genome shotgun (WGS) entry which is preliminary data.</text>
</comment>
<name>A0ACC1LU28_9FUNG</name>
<proteinExistence type="predicted"/>
<protein>
    <submittedName>
        <fullName evidence="1">Uncharacterized protein</fullName>
    </submittedName>
</protein>
<reference evidence="1" key="1">
    <citation type="submission" date="2022-07" db="EMBL/GenBank/DDBJ databases">
        <title>Phylogenomic reconstructions and comparative analyses of Kickxellomycotina fungi.</title>
        <authorList>
            <person name="Reynolds N.K."/>
            <person name="Stajich J.E."/>
            <person name="Barry K."/>
            <person name="Grigoriev I.V."/>
            <person name="Crous P."/>
            <person name="Smith M.E."/>
        </authorList>
    </citation>
    <scope>NUCLEOTIDE SEQUENCE</scope>
    <source>
        <strain evidence="1">CBS 190363</strain>
    </source>
</reference>
<organism evidence="1 2">
    <name type="scientific">Coemansia aciculifera</name>
    <dbReference type="NCBI Taxonomy" id="417176"/>
    <lineage>
        <taxon>Eukaryota</taxon>
        <taxon>Fungi</taxon>
        <taxon>Fungi incertae sedis</taxon>
        <taxon>Zoopagomycota</taxon>
        <taxon>Kickxellomycotina</taxon>
        <taxon>Kickxellomycetes</taxon>
        <taxon>Kickxellales</taxon>
        <taxon>Kickxellaceae</taxon>
        <taxon>Coemansia</taxon>
    </lineage>
</organism>
<evidence type="ECO:0000313" key="2">
    <source>
        <dbReference type="Proteomes" id="UP001139981"/>
    </source>
</evidence>
<sequence length="322" mass="34401">MSSIPLLGMLFGGKKSNEQIRPQTPGPSNANPNQPPGRYDSYGHTAGSGSYLSTETDHAAPPQQQSGSGGGVGNLVQKITGAAKWYHMPLITYLMRETAVARVAPLIGRYAMRYPLVEAEEATAKRLAAAASRQQKGVVKAGGLQAVQAREFRHAAPGLRYSSLDQRLAGALVPRFSRVRKFRRAPEVWDDRDAHAIGQRVGSRWRSQQDRFPGQPVLRGGGGRGGGGSHVDSVPRPADVERAVDGHPGSGDRGLDNGGFGARMRRAFGFGVKRGEARIIDDPFEEDSDLISLRPPSQAANIELGAEPVEGNSRGLIGALRA</sequence>
<feature type="non-terminal residue" evidence="1">
    <location>
        <position position="322"/>
    </location>
</feature>
<evidence type="ECO:0000313" key="1">
    <source>
        <dbReference type="EMBL" id="KAJ2878461.1"/>
    </source>
</evidence>
<accession>A0ACC1LU28</accession>
<keyword evidence="2" id="KW-1185">Reference proteome</keyword>
<dbReference type="Proteomes" id="UP001139981">
    <property type="component" value="Unassembled WGS sequence"/>
</dbReference>
<gene>
    <name evidence="1" type="ORF">IWW38_006315</name>
</gene>